<accession>A0ABT6F542</accession>
<evidence type="ECO:0000313" key="3">
    <source>
        <dbReference type="Proteomes" id="UP001216907"/>
    </source>
</evidence>
<comment type="catalytic activity">
    <reaction evidence="1">
        <text>L-glutamyl-tRNA(Gln) + L-glutamine + ATP + H2O = L-glutaminyl-tRNA(Gln) + L-glutamate + ADP + phosphate + H(+)</text>
        <dbReference type="Rhea" id="RHEA:17521"/>
        <dbReference type="Rhea" id="RHEA-COMP:9681"/>
        <dbReference type="Rhea" id="RHEA-COMP:9684"/>
        <dbReference type="ChEBI" id="CHEBI:15377"/>
        <dbReference type="ChEBI" id="CHEBI:15378"/>
        <dbReference type="ChEBI" id="CHEBI:29985"/>
        <dbReference type="ChEBI" id="CHEBI:30616"/>
        <dbReference type="ChEBI" id="CHEBI:43474"/>
        <dbReference type="ChEBI" id="CHEBI:58359"/>
        <dbReference type="ChEBI" id="CHEBI:78520"/>
        <dbReference type="ChEBI" id="CHEBI:78521"/>
        <dbReference type="ChEBI" id="CHEBI:456216"/>
    </reaction>
</comment>
<dbReference type="SUPFAM" id="SSF141000">
    <property type="entry name" value="Glu-tRNAGln amidotransferase C subunit"/>
    <property type="match status" value="1"/>
</dbReference>
<organism evidence="2 3">
    <name type="scientific">Paludisphaera mucosa</name>
    <dbReference type="NCBI Taxonomy" id="3030827"/>
    <lineage>
        <taxon>Bacteria</taxon>
        <taxon>Pseudomonadati</taxon>
        <taxon>Planctomycetota</taxon>
        <taxon>Planctomycetia</taxon>
        <taxon>Isosphaerales</taxon>
        <taxon>Isosphaeraceae</taxon>
        <taxon>Paludisphaera</taxon>
    </lineage>
</organism>
<evidence type="ECO:0000313" key="2">
    <source>
        <dbReference type="EMBL" id="MDG3002700.1"/>
    </source>
</evidence>
<dbReference type="PANTHER" id="PTHR15004">
    <property type="entry name" value="GLUTAMYL-TRNA(GLN) AMIDOTRANSFERASE SUBUNIT C, MITOCHONDRIAL"/>
    <property type="match status" value="1"/>
</dbReference>
<keyword evidence="1" id="KW-0067">ATP-binding</keyword>
<keyword evidence="1" id="KW-0648">Protein biosynthesis</keyword>
<comment type="similarity">
    <text evidence="1">Belongs to the GatC family.</text>
</comment>
<dbReference type="InterPro" id="IPR003837">
    <property type="entry name" value="GatC"/>
</dbReference>
<dbReference type="EMBL" id="JARRAG010000001">
    <property type="protein sequence ID" value="MDG3002700.1"/>
    <property type="molecule type" value="Genomic_DNA"/>
</dbReference>
<keyword evidence="1" id="KW-0436">Ligase</keyword>
<keyword evidence="3" id="KW-1185">Reference proteome</keyword>
<evidence type="ECO:0000256" key="1">
    <source>
        <dbReference type="HAMAP-Rule" id="MF_00122"/>
    </source>
</evidence>
<reference evidence="2 3" key="1">
    <citation type="submission" date="2023-03" db="EMBL/GenBank/DDBJ databases">
        <title>Paludisphaera mucosa sp. nov. a novel planctomycete from northern fen.</title>
        <authorList>
            <person name="Ivanova A."/>
        </authorList>
    </citation>
    <scope>NUCLEOTIDE SEQUENCE [LARGE SCALE GENOMIC DNA]</scope>
    <source>
        <strain evidence="2 3">Pla2</strain>
    </source>
</reference>
<comment type="subunit">
    <text evidence="1">Heterotrimer of A, B and C subunits.</text>
</comment>
<gene>
    <name evidence="1 2" type="primary">gatC</name>
    <name evidence="2" type="ORF">PZE19_02775</name>
</gene>
<dbReference type="InterPro" id="IPR036113">
    <property type="entry name" value="Asp/Glu-ADT_sf_sub_c"/>
</dbReference>
<dbReference type="Gene3D" id="1.10.20.60">
    <property type="entry name" value="Glu-tRNAGln amidotransferase C subunit, N-terminal domain"/>
    <property type="match status" value="1"/>
</dbReference>
<dbReference type="PANTHER" id="PTHR15004:SF0">
    <property type="entry name" value="GLUTAMYL-TRNA(GLN) AMIDOTRANSFERASE SUBUNIT C, MITOCHONDRIAL"/>
    <property type="match status" value="1"/>
</dbReference>
<proteinExistence type="inferred from homology"/>
<dbReference type="EC" id="6.3.5.-" evidence="1"/>
<dbReference type="Pfam" id="PF02686">
    <property type="entry name" value="GatC"/>
    <property type="match status" value="1"/>
</dbReference>
<dbReference type="Proteomes" id="UP001216907">
    <property type="component" value="Unassembled WGS sequence"/>
</dbReference>
<dbReference type="NCBIfam" id="TIGR00135">
    <property type="entry name" value="gatC"/>
    <property type="match status" value="1"/>
</dbReference>
<dbReference type="RefSeq" id="WP_277859064.1">
    <property type="nucleotide sequence ID" value="NZ_JARRAG010000001.1"/>
</dbReference>
<protein>
    <recommendedName>
        <fullName evidence="1">Aspartyl/glutamyl-tRNA(Asn/Gln) amidotransferase subunit C</fullName>
        <shortName evidence="1">Asp/Glu-ADT subunit C</shortName>
        <ecNumber evidence="1">6.3.5.-</ecNumber>
    </recommendedName>
</protein>
<comment type="caution">
    <text evidence="2">The sequence shown here is derived from an EMBL/GenBank/DDBJ whole genome shotgun (WGS) entry which is preliminary data.</text>
</comment>
<dbReference type="HAMAP" id="MF_00122">
    <property type="entry name" value="GatC"/>
    <property type="match status" value="1"/>
</dbReference>
<sequence length="95" mass="10326">MSLSTEDVAKVAVLARLRLSPDELQTFTGQLNAIVDYVAQLQEPDTSDVEPLAHGVEVRNVFRDDVRGPALPREAALANAPKRNSESFLVPAVLD</sequence>
<name>A0ABT6F542_9BACT</name>
<keyword evidence="1" id="KW-0547">Nucleotide-binding</keyword>
<comment type="function">
    <text evidence="1">Allows the formation of correctly charged Asn-tRNA(Asn) or Gln-tRNA(Gln) through the transamidation of misacylated Asp-tRNA(Asn) or Glu-tRNA(Gln) in organisms which lack either or both of asparaginyl-tRNA or glutaminyl-tRNA synthetases. The reaction takes place in the presence of glutamine and ATP through an activated phospho-Asp-tRNA(Asn) or phospho-Glu-tRNA(Gln).</text>
</comment>
<comment type="catalytic activity">
    <reaction evidence="1">
        <text>L-aspartyl-tRNA(Asn) + L-glutamine + ATP + H2O = L-asparaginyl-tRNA(Asn) + L-glutamate + ADP + phosphate + 2 H(+)</text>
        <dbReference type="Rhea" id="RHEA:14513"/>
        <dbReference type="Rhea" id="RHEA-COMP:9674"/>
        <dbReference type="Rhea" id="RHEA-COMP:9677"/>
        <dbReference type="ChEBI" id="CHEBI:15377"/>
        <dbReference type="ChEBI" id="CHEBI:15378"/>
        <dbReference type="ChEBI" id="CHEBI:29985"/>
        <dbReference type="ChEBI" id="CHEBI:30616"/>
        <dbReference type="ChEBI" id="CHEBI:43474"/>
        <dbReference type="ChEBI" id="CHEBI:58359"/>
        <dbReference type="ChEBI" id="CHEBI:78515"/>
        <dbReference type="ChEBI" id="CHEBI:78516"/>
        <dbReference type="ChEBI" id="CHEBI:456216"/>
    </reaction>
</comment>